<evidence type="ECO:0000313" key="2">
    <source>
        <dbReference type="EMBL" id="EEQ49299.1"/>
    </source>
</evidence>
<reference evidence="2 3" key="1">
    <citation type="submission" date="2009-04" db="EMBL/GenBank/DDBJ databases">
        <authorList>
            <person name="Qin X."/>
            <person name="Bachman B."/>
            <person name="Battles P."/>
            <person name="Bell A."/>
            <person name="Bess C."/>
            <person name="Bickham C."/>
            <person name="Chaboub L."/>
            <person name="Chen D."/>
            <person name="Coyle M."/>
            <person name="Deiros D.R."/>
            <person name="Dinh H."/>
            <person name="Forbes L."/>
            <person name="Fowler G."/>
            <person name="Francisco L."/>
            <person name="Fu Q."/>
            <person name="Gubbala S."/>
            <person name="Hale W."/>
            <person name="Han Y."/>
            <person name="Hemphill L."/>
            <person name="Highlander S.K."/>
            <person name="Hirani K."/>
            <person name="Hogues M."/>
            <person name="Jackson L."/>
            <person name="Jakkamsetti A."/>
            <person name="Javaid M."/>
            <person name="Jiang H."/>
            <person name="Korchina V."/>
            <person name="Kovar C."/>
            <person name="Lara F."/>
            <person name="Lee S."/>
            <person name="Mata R."/>
            <person name="Mathew T."/>
            <person name="Moen C."/>
            <person name="Morales K."/>
            <person name="Munidasa M."/>
            <person name="Nazareth L."/>
            <person name="Ngo R."/>
            <person name="Nguyen L."/>
            <person name="Okwuonu G."/>
            <person name="Ongeri F."/>
            <person name="Patil S."/>
            <person name="Petrosino J."/>
            <person name="Pham C."/>
            <person name="Pham P."/>
            <person name="Pu L.-L."/>
            <person name="Puazo M."/>
            <person name="Raj R."/>
            <person name="Reid J."/>
            <person name="Rouhana J."/>
            <person name="Saada N."/>
            <person name="Shang Y."/>
            <person name="Simmons D."/>
            <person name="Thornton R."/>
            <person name="Warren J."/>
            <person name="Weissenberger G."/>
            <person name="Zhang J."/>
            <person name="Zhang L."/>
            <person name="Zhou C."/>
            <person name="Zhu D."/>
            <person name="Muzny D."/>
            <person name="Worley K."/>
            <person name="Gibbs R."/>
        </authorList>
    </citation>
    <scope>NUCLEOTIDE SEQUENCE [LARGE SCALE GENOMIC DNA]</scope>
    <source>
        <strain evidence="2 3">ATCC 43531</strain>
    </source>
</reference>
<accession>C4V1H3</accession>
<proteinExistence type="predicted"/>
<dbReference type="EMBL" id="ACLA01000005">
    <property type="protein sequence ID" value="EEQ49299.1"/>
    <property type="molecule type" value="Genomic_DNA"/>
</dbReference>
<protein>
    <submittedName>
        <fullName evidence="2">Uncharacterized protein</fullName>
    </submittedName>
</protein>
<keyword evidence="1" id="KW-0732">Signal</keyword>
<feature type="signal peptide" evidence="1">
    <location>
        <begin position="1"/>
        <end position="28"/>
    </location>
</feature>
<evidence type="ECO:0000313" key="3">
    <source>
        <dbReference type="Proteomes" id="UP000005309"/>
    </source>
</evidence>
<comment type="caution">
    <text evidence="2">The sequence shown here is derived from an EMBL/GenBank/DDBJ whole genome shotgun (WGS) entry which is preliminary data.</text>
</comment>
<gene>
    <name evidence="2" type="ORF">HMPREF0908_0367</name>
</gene>
<dbReference type="HOGENOM" id="CLU_1947322_0_0_9"/>
<dbReference type="Proteomes" id="UP000005309">
    <property type="component" value="Unassembled WGS sequence"/>
</dbReference>
<name>C4V1H3_9FIRM</name>
<keyword evidence="3" id="KW-1185">Reference proteome</keyword>
<organism evidence="2 3">
    <name type="scientific">Selenomonas flueggei ATCC 43531</name>
    <dbReference type="NCBI Taxonomy" id="638302"/>
    <lineage>
        <taxon>Bacteria</taxon>
        <taxon>Bacillati</taxon>
        <taxon>Bacillota</taxon>
        <taxon>Negativicutes</taxon>
        <taxon>Selenomonadales</taxon>
        <taxon>Selenomonadaceae</taxon>
        <taxon>Selenomonas</taxon>
    </lineage>
</organism>
<dbReference type="AlphaFoldDB" id="C4V1H3"/>
<sequence length="129" mass="15330">MIGGVQMWKKTLLLTCLFLVAAAVPCGARNLIWCYSDDIRTVYFDKDETWRIRGELVHTLYVIRRTDGSRLECVSNFDAYRNEYELFQYDMDADGNERFIDRRGNVFRVEKSNAPIYELYRKLLSYYPI</sequence>
<dbReference type="STRING" id="638302.HMPREF0908_0367"/>
<feature type="chain" id="PRO_5038747280" evidence="1">
    <location>
        <begin position="29"/>
        <end position="129"/>
    </location>
</feature>
<evidence type="ECO:0000256" key="1">
    <source>
        <dbReference type="SAM" id="SignalP"/>
    </source>
</evidence>